<reference evidence="2" key="1">
    <citation type="journal article" date="2019" name="Int. J. Syst. Evol. Microbiol.">
        <title>The Global Catalogue of Microorganisms (GCM) 10K type strain sequencing project: providing services to taxonomists for standard genome sequencing and annotation.</title>
        <authorList>
            <consortium name="The Broad Institute Genomics Platform"/>
            <consortium name="The Broad Institute Genome Sequencing Center for Infectious Disease"/>
            <person name="Wu L."/>
            <person name="Ma J."/>
        </authorList>
    </citation>
    <scope>NUCLEOTIDE SEQUENCE [LARGE SCALE GENOMIC DNA]</scope>
    <source>
        <strain evidence="2">CCUG 59778</strain>
    </source>
</reference>
<accession>A0ABW0EU26</accession>
<dbReference type="RefSeq" id="WP_378250575.1">
    <property type="nucleotide sequence ID" value="NZ_JBHSKF010000018.1"/>
</dbReference>
<dbReference type="SUPFAM" id="SSF109604">
    <property type="entry name" value="HD-domain/PDEase-like"/>
    <property type="match status" value="1"/>
</dbReference>
<gene>
    <name evidence="1" type="ORF">ACFPM7_26795</name>
</gene>
<evidence type="ECO:0000313" key="1">
    <source>
        <dbReference type="EMBL" id="MFC5290679.1"/>
    </source>
</evidence>
<protein>
    <submittedName>
        <fullName evidence="1">Uncharacterized protein</fullName>
    </submittedName>
</protein>
<evidence type="ECO:0000313" key="2">
    <source>
        <dbReference type="Proteomes" id="UP001596157"/>
    </source>
</evidence>
<name>A0ABW0EU26_9PSEU</name>
<organism evidence="1 2">
    <name type="scientific">Actinokineospora guangxiensis</name>
    <dbReference type="NCBI Taxonomy" id="1490288"/>
    <lineage>
        <taxon>Bacteria</taxon>
        <taxon>Bacillati</taxon>
        <taxon>Actinomycetota</taxon>
        <taxon>Actinomycetes</taxon>
        <taxon>Pseudonocardiales</taxon>
        <taxon>Pseudonocardiaceae</taxon>
        <taxon>Actinokineospora</taxon>
    </lineage>
</organism>
<proteinExistence type="predicted"/>
<dbReference type="Gene3D" id="1.10.3210.50">
    <property type="match status" value="1"/>
</dbReference>
<sequence>MGTSIDHFHEKLLLLRDRVNTDHGRRLAEARHQVMVGFLRQFDAECDGSA</sequence>
<keyword evidence="2" id="KW-1185">Reference proteome</keyword>
<dbReference type="EMBL" id="JBHSKF010000018">
    <property type="protein sequence ID" value="MFC5290679.1"/>
    <property type="molecule type" value="Genomic_DNA"/>
</dbReference>
<dbReference type="PANTHER" id="PTHR33594:SF1">
    <property type="entry name" value="HD_PDEASE DOMAIN-CONTAINING PROTEIN"/>
    <property type="match status" value="1"/>
</dbReference>
<comment type="caution">
    <text evidence="1">The sequence shown here is derived from an EMBL/GenBank/DDBJ whole genome shotgun (WGS) entry which is preliminary data.</text>
</comment>
<dbReference type="Proteomes" id="UP001596157">
    <property type="component" value="Unassembled WGS sequence"/>
</dbReference>
<dbReference type="PANTHER" id="PTHR33594">
    <property type="entry name" value="SUPERFAMILY HYDROLASE, PUTATIVE (AFU_ORTHOLOGUE AFUA_1G03035)-RELATED"/>
    <property type="match status" value="1"/>
</dbReference>